<reference evidence="1" key="1">
    <citation type="submission" date="2019-06" db="EMBL/GenBank/DDBJ databases">
        <authorList>
            <person name="Zheng W."/>
        </authorList>
    </citation>
    <scope>NUCLEOTIDE SEQUENCE</scope>
    <source>
        <strain evidence="1">QDHG01</strain>
    </source>
</reference>
<proteinExistence type="predicted"/>
<sequence length="589" mass="64269">MYACYHMTSSNDDTIAFQDGPQFYRVRNNYGTSTFSGKTLHDTSAPALMGRGLYCASDSLFYSLMFGTYSGDANRLIMAAANFNTNKITYTRYLYAAGSTINAIVIGAKEFFVVSNALTIDKTTSTSFSAGSFQHGVIYSPLYTCQSLDETSYPEISGGVDAYTFSTETLSYTSVAMTVNIVTITASYTSPVVQAQFEELYVADCVYTPSLAYSSLQSTQSVNAFYFVTADTTRTYSITPFTANKLLGATPNPVFTYQINSFDGPAALTVDSTTGTIFIPVISALTIGTYNLVIEGKTQDCQTVQATFTITGETNVGATFDSIAGYILPDFPTAQGVSEDYLLPYIVDANHAQTYTVSIADGGGLAYPSFVDFTDSTHTKIRVQPSLTTPMGDYTILVNINDGYISTSYSLKITVTAPPPTPSGNNLFAVTNIGPPYFIVPLETLKIEIGKTATFKLPQFIDPDNDKVIVTALLRDAAIFTKFDDKGLQFVFNPTNENAVKPKYQVTIVFTDQNQNSKSIQYPLYLIVNGLQLKNNLASQANQSDLSILEEQVRSKLKLYKCGFKIVRVTRDSKMHLKVTCGLRAASEL</sequence>
<dbReference type="Proteomes" id="UP000785679">
    <property type="component" value="Unassembled WGS sequence"/>
</dbReference>
<protein>
    <recommendedName>
        <fullName evidence="3">Cadherin domain-containing protein</fullName>
    </recommendedName>
</protein>
<name>A0A8J8P5S5_HALGN</name>
<organism evidence="1 2">
    <name type="scientific">Halteria grandinella</name>
    <dbReference type="NCBI Taxonomy" id="5974"/>
    <lineage>
        <taxon>Eukaryota</taxon>
        <taxon>Sar</taxon>
        <taxon>Alveolata</taxon>
        <taxon>Ciliophora</taxon>
        <taxon>Intramacronucleata</taxon>
        <taxon>Spirotrichea</taxon>
        <taxon>Stichotrichia</taxon>
        <taxon>Sporadotrichida</taxon>
        <taxon>Halteriidae</taxon>
        <taxon>Halteria</taxon>
    </lineage>
</organism>
<evidence type="ECO:0000313" key="1">
    <source>
        <dbReference type="EMBL" id="TNV86424.1"/>
    </source>
</evidence>
<dbReference type="EMBL" id="RRYP01001090">
    <property type="protein sequence ID" value="TNV86424.1"/>
    <property type="molecule type" value="Genomic_DNA"/>
</dbReference>
<dbReference type="AlphaFoldDB" id="A0A8J8P5S5"/>
<gene>
    <name evidence="1" type="ORF">FGO68_gene10200</name>
</gene>
<evidence type="ECO:0008006" key="3">
    <source>
        <dbReference type="Google" id="ProtNLM"/>
    </source>
</evidence>
<comment type="caution">
    <text evidence="1">The sequence shown here is derived from an EMBL/GenBank/DDBJ whole genome shotgun (WGS) entry which is preliminary data.</text>
</comment>
<accession>A0A8J8P5S5</accession>
<keyword evidence="2" id="KW-1185">Reference proteome</keyword>
<evidence type="ECO:0000313" key="2">
    <source>
        <dbReference type="Proteomes" id="UP000785679"/>
    </source>
</evidence>